<dbReference type="AlphaFoldDB" id="A0A1G2JL98"/>
<evidence type="ECO:0000256" key="1">
    <source>
        <dbReference type="ARBA" id="ARBA00006601"/>
    </source>
</evidence>
<dbReference type="InterPro" id="IPR036291">
    <property type="entry name" value="NAD(P)-bd_dom_sf"/>
</dbReference>
<dbReference type="Pfam" id="PF00984">
    <property type="entry name" value="UDPG_MGDP_dh"/>
    <property type="match status" value="1"/>
</dbReference>
<dbReference type="InterPro" id="IPR028359">
    <property type="entry name" value="UDP_ManNAc/GlcNAc_DH"/>
</dbReference>
<comment type="similarity">
    <text evidence="1 2">Belongs to the UDP-glucose/GDP-mannose dehydrogenase family.</text>
</comment>
<dbReference type="Gene3D" id="1.10.1040.10">
    <property type="entry name" value="N-(1-d-carboxylethyl)-l-norvaline Dehydrogenase, domain 2"/>
    <property type="match status" value="1"/>
</dbReference>
<dbReference type="GO" id="GO:0051287">
    <property type="term" value="F:NAD binding"/>
    <property type="evidence" value="ECO:0007669"/>
    <property type="project" value="InterPro"/>
</dbReference>
<dbReference type="InterPro" id="IPR008927">
    <property type="entry name" value="6-PGluconate_DH-like_C_sf"/>
</dbReference>
<feature type="domain" description="UDP-glucose/GDP-mannose dehydrogenase dimerisation" evidence="3">
    <location>
        <begin position="188"/>
        <end position="284"/>
    </location>
</feature>
<comment type="caution">
    <text evidence="5">The sequence shown here is derived from an EMBL/GenBank/DDBJ whole genome shotgun (WGS) entry which is preliminary data.</text>
</comment>
<evidence type="ECO:0000256" key="2">
    <source>
        <dbReference type="PIRNR" id="PIRNR000124"/>
    </source>
</evidence>
<dbReference type="PIRSF" id="PIRSF000124">
    <property type="entry name" value="UDPglc_GDPman_dh"/>
    <property type="match status" value="1"/>
</dbReference>
<dbReference type="GO" id="GO:0016616">
    <property type="term" value="F:oxidoreductase activity, acting on the CH-OH group of donors, NAD or NADP as acceptor"/>
    <property type="evidence" value="ECO:0007669"/>
    <property type="project" value="InterPro"/>
</dbReference>
<evidence type="ECO:0000313" key="5">
    <source>
        <dbReference type="EMBL" id="OGZ87894.1"/>
    </source>
</evidence>
<dbReference type="Proteomes" id="UP000178935">
    <property type="component" value="Unassembled WGS sequence"/>
</dbReference>
<evidence type="ECO:0000313" key="6">
    <source>
        <dbReference type="Proteomes" id="UP000178935"/>
    </source>
</evidence>
<evidence type="ECO:0000259" key="4">
    <source>
        <dbReference type="Pfam" id="PF03721"/>
    </source>
</evidence>
<reference evidence="5 6" key="1">
    <citation type="journal article" date="2016" name="Nat. Commun.">
        <title>Thousands of microbial genomes shed light on interconnected biogeochemical processes in an aquifer system.</title>
        <authorList>
            <person name="Anantharaman K."/>
            <person name="Brown C.T."/>
            <person name="Hug L.A."/>
            <person name="Sharon I."/>
            <person name="Castelle C.J."/>
            <person name="Probst A.J."/>
            <person name="Thomas B.C."/>
            <person name="Singh A."/>
            <person name="Wilkins M.J."/>
            <person name="Karaoz U."/>
            <person name="Brodie E.L."/>
            <person name="Williams K.H."/>
            <person name="Hubbard S.S."/>
            <person name="Banfield J.F."/>
        </authorList>
    </citation>
    <scope>NUCLEOTIDE SEQUENCE [LARGE SCALE GENOMIC DNA]</scope>
</reference>
<dbReference type="PANTHER" id="PTHR43750:SF3">
    <property type="entry name" value="UDP-GLUCOSE 6-DEHYDROGENASE TUAD"/>
    <property type="match status" value="1"/>
</dbReference>
<dbReference type="InterPro" id="IPR013328">
    <property type="entry name" value="6PGD_dom2"/>
</dbReference>
<dbReference type="SUPFAM" id="SSF48179">
    <property type="entry name" value="6-phosphogluconate dehydrogenase C-terminal domain-like"/>
    <property type="match status" value="1"/>
</dbReference>
<dbReference type="PIRSF" id="PIRSF500136">
    <property type="entry name" value="UDP_ManNAc_DH"/>
    <property type="match status" value="1"/>
</dbReference>
<proteinExistence type="inferred from homology"/>
<name>A0A1G2JL98_9BACT</name>
<sequence length="313" mass="34457">MCKLAIVGSGVVGQATGRGFSTNGHDVTFCDINQQTIDELQKNGYKACLPESMAGESQNFDAFFMSVSTPTNDGKIFLEHIISATKQLGQGALKKNRGYCVVVPRSTLPPGTTERVIIPTLEKNSGKKAGRDFGVCFNPEFLREVSAEKDFVNPRLVVIGELDRKSGKKVDEIYSWAECPIVHTTLAEAEAEKYVHNLFNAVKIAFFNEMRGALGKYDHMDIDGIFQLVAKSAEGCWNPMYGLKNLGPFDGSCLPKDTEAFLGWAKSEFGIDLPILRTTVEENRKLTKKSRKINGKPVAHPRVPCFGTLVANR</sequence>
<evidence type="ECO:0000259" key="3">
    <source>
        <dbReference type="Pfam" id="PF00984"/>
    </source>
</evidence>
<dbReference type="InterPro" id="IPR014026">
    <property type="entry name" value="UDP-Glc/GDP-Man_DH_dimer"/>
</dbReference>
<dbReference type="InterPro" id="IPR001732">
    <property type="entry name" value="UDP-Glc/GDP-Man_DH_N"/>
</dbReference>
<dbReference type="Pfam" id="PF03721">
    <property type="entry name" value="UDPG_MGDP_dh_N"/>
    <property type="match status" value="1"/>
</dbReference>
<dbReference type="GO" id="GO:0016628">
    <property type="term" value="F:oxidoreductase activity, acting on the CH-CH group of donors, NAD or NADP as acceptor"/>
    <property type="evidence" value="ECO:0007669"/>
    <property type="project" value="InterPro"/>
</dbReference>
<evidence type="ECO:0008006" key="7">
    <source>
        <dbReference type="Google" id="ProtNLM"/>
    </source>
</evidence>
<dbReference type="PANTHER" id="PTHR43750">
    <property type="entry name" value="UDP-GLUCOSE 6-DEHYDROGENASE TUAD"/>
    <property type="match status" value="1"/>
</dbReference>
<feature type="domain" description="UDP-glucose/GDP-mannose dehydrogenase N-terminal" evidence="4">
    <location>
        <begin position="3"/>
        <end position="173"/>
    </location>
</feature>
<dbReference type="InterPro" id="IPR017476">
    <property type="entry name" value="UDP-Glc/GDP-Man"/>
</dbReference>
<accession>A0A1G2JL98</accession>
<dbReference type="SUPFAM" id="SSF51735">
    <property type="entry name" value="NAD(P)-binding Rossmann-fold domains"/>
    <property type="match status" value="1"/>
</dbReference>
<gene>
    <name evidence="5" type="ORF">A2561_01080</name>
</gene>
<dbReference type="Gene3D" id="3.40.50.720">
    <property type="entry name" value="NAD(P)-binding Rossmann-like Domain"/>
    <property type="match status" value="1"/>
</dbReference>
<dbReference type="EMBL" id="MHPU01000036">
    <property type="protein sequence ID" value="OGZ87894.1"/>
    <property type="molecule type" value="Genomic_DNA"/>
</dbReference>
<dbReference type="GO" id="GO:0000271">
    <property type="term" value="P:polysaccharide biosynthetic process"/>
    <property type="evidence" value="ECO:0007669"/>
    <property type="project" value="InterPro"/>
</dbReference>
<organism evidence="5 6">
    <name type="scientific">Candidatus Staskawiczbacteria bacterium RIFOXYD1_FULL_32_13</name>
    <dbReference type="NCBI Taxonomy" id="1802234"/>
    <lineage>
        <taxon>Bacteria</taxon>
        <taxon>Candidatus Staskawicziibacteriota</taxon>
    </lineage>
</organism>
<protein>
    <recommendedName>
        <fullName evidence="7">UDP-glucose/GDP-mannose dehydrogenase dimerisation domain-containing protein</fullName>
    </recommendedName>
</protein>